<dbReference type="InterPro" id="IPR011257">
    <property type="entry name" value="DNA_glycosylase"/>
</dbReference>
<dbReference type="PANTHER" id="PTHR30037:SF4">
    <property type="entry name" value="DNA-3-METHYLADENINE GLYCOSYLASE I"/>
    <property type="match status" value="1"/>
</dbReference>
<dbReference type="Pfam" id="PF03352">
    <property type="entry name" value="Adenine_glyco"/>
    <property type="match status" value="1"/>
</dbReference>
<sequence length="201" mass="22047">MTDTPAAADGTCPWCGTDPLYRAYHDTEWGVPVCDDRQMFEMLVLESFQSGLSWITILRRREGFRQAFLGFDAEAVARMGPDDVDRLVGDPGIIRHRGKIEATIGNARATLALRDAGRGLADTLWDVIDGRQITNHLASMSDAQARTDLSDRIAKLLKQKGFRHMGSTTTYALMQATGMVNDHLVSCPRHAEIARAAGDAG</sequence>
<dbReference type="InterPro" id="IPR052891">
    <property type="entry name" value="DNA-3mA_glycosylase"/>
</dbReference>
<proteinExistence type="predicted"/>
<evidence type="ECO:0000313" key="2">
    <source>
        <dbReference type="Proteomes" id="UP001413721"/>
    </source>
</evidence>
<dbReference type="Proteomes" id="UP001413721">
    <property type="component" value="Unassembled WGS sequence"/>
</dbReference>
<dbReference type="EMBL" id="JBBKTW010000003">
    <property type="protein sequence ID" value="MEN2988628.1"/>
    <property type="molecule type" value="Genomic_DNA"/>
</dbReference>
<protein>
    <submittedName>
        <fullName evidence="1">DNA-3-methyladenine glycosylase I</fullName>
        <ecNumber evidence="1">3.2.2.20</ecNumber>
    </submittedName>
</protein>
<keyword evidence="1" id="KW-0378">Hydrolase</keyword>
<organism evidence="1 2">
    <name type="scientific">Tistrella arctica</name>
    <dbReference type="NCBI Taxonomy" id="3133430"/>
    <lineage>
        <taxon>Bacteria</taxon>
        <taxon>Pseudomonadati</taxon>
        <taxon>Pseudomonadota</taxon>
        <taxon>Alphaproteobacteria</taxon>
        <taxon>Geminicoccales</taxon>
        <taxon>Geminicoccaceae</taxon>
        <taxon>Tistrella</taxon>
    </lineage>
</organism>
<accession>A0ABU9YIL9</accession>
<dbReference type="Gene3D" id="1.10.340.30">
    <property type="entry name" value="Hypothetical protein, domain 2"/>
    <property type="match status" value="1"/>
</dbReference>
<dbReference type="GO" id="GO:0008725">
    <property type="term" value="F:DNA-3-methyladenine glycosylase activity"/>
    <property type="evidence" value="ECO:0007669"/>
    <property type="project" value="UniProtKB-EC"/>
</dbReference>
<comment type="caution">
    <text evidence="1">The sequence shown here is derived from an EMBL/GenBank/DDBJ whole genome shotgun (WGS) entry which is preliminary data.</text>
</comment>
<name>A0ABU9YIL9_9PROT</name>
<dbReference type="SUPFAM" id="SSF48150">
    <property type="entry name" value="DNA-glycosylase"/>
    <property type="match status" value="1"/>
</dbReference>
<gene>
    <name evidence="1" type="ORF">WG926_09970</name>
</gene>
<dbReference type="RefSeq" id="WP_345934490.1">
    <property type="nucleotide sequence ID" value="NZ_JBBKTV010000007.1"/>
</dbReference>
<keyword evidence="2" id="KW-1185">Reference proteome</keyword>
<dbReference type="PANTHER" id="PTHR30037">
    <property type="entry name" value="DNA-3-METHYLADENINE GLYCOSYLASE 1"/>
    <property type="match status" value="1"/>
</dbReference>
<dbReference type="EC" id="3.2.2.20" evidence="1"/>
<reference evidence="1 2" key="1">
    <citation type="submission" date="2024-03" db="EMBL/GenBank/DDBJ databases">
        <title>High-quality draft genome sequencing of Tistrella sp. BH-R2-4.</title>
        <authorList>
            <person name="Dong C."/>
        </authorList>
    </citation>
    <scope>NUCLEOTIDE SEQUENCE [LARGE SCALE GENOMIC DNA]</scope>
    <source>
        <strain evidence="1 2">BH-R2-4</strain>
    </source>
</reference>
<dbReference type="InterPro" id="IPR005019">
    <property type="entry name" value="Adenine_glyco"/>
</dbReference>
<evidence type="ECO:0000313" key="1">
    <source>
        <dbReference type="EMBL" id="MEN2988628.1"/>
    </source>
</evidence>
<keyword evidence="1" id="KW-0326">Glycosidase</keyword>